<reference evidence="1 2" key="1">
    <citation type="journal article" date="2019" name="Int. J. Syst. Evol. Microbiol.">
        <title>The Global Catalogue of Microorganisms (GCM) 10K type strain sequencing project: providing services to taxonomists for standard genome sequencing and annotation.</title>
        <authorList>
            <consortium name="The Broad Institute Genomics Platform"/>
            <consortium name="The Broad Institute Genome Sequencing Center for Infectious Disease"/>
            <person name="Wu L."/>
            <person name="Ma J."/>
        </authorList>
    </citation>
    <scope>NUCLEOTIDE SEQUENCE [LARGE SCALE GENOMIC DNA]</scope>
    <source>
        <strain evidence="1 2">JCM 15575</strain>
    </source>
</reference>
<evidence type="ECO:0008006" key="3">
    <source>
        <dbReference type="Google" id="ProtNLM"/>
    </source>
</evidence>
<dbReference type="RefSeq" id="WP_344051092.1">
    <property type="nucleotide sequence ID" value="NZ_BAAAPK010000001.1"/>
</dbReference>
<evidence type="ECO:0000313" key="1">
    <source>
        <dbReference type="EMBL" id="GAA1663215.1"/>
    </source>
</evidence>
<gene>
    <name evidence="1" type="ORF">GCM10009807_04100</name>
</gene>
<protein>
    <recommendedName>
        <fullName evidence="3">Transcriptional regulator, AbiEi antitoxin, Type IV TA system</fullName>
    </recommendedName>
</protein>
<proteinExistence type="predicted"/>
<comment type="caution">
    <text evidence="1">The sequence shown here is derived from an EMBL/GenBank/DDBJ whole genome shotgun (WGS) entry which is preliminary data.</text>
</comment>
<name>A0ABN2G1H1_9MICO</name>
<keyword evidence="2" id="KW-1185">Reference proteome</keyword>
<organism evidence="1 2">
    <name type="scientific">Microbacterium lacus</name>
    <dbReference type="NCBI Taxonomy" id="415217"/>
    <lineage>
        <taxon>Bacteria</taxon>
        <taxon>Bacillati</taxon>
        <taxon>Actinomycetota</taxon>
        <taxon>Actinomycetes</taxon>
        <taxon>Micrococcales</taxon>
        <taxon>Microbacteriaceae</taxon>
        <taxon>Microbacterium</taxon>
    </lineage>
</organism>
<accession>A0ABN2G1H1</accession>
<dbReference type="EMBL" id="BAAAPK010000001">
    <property type="protein sequence ID" value="GAA1663215.1"/>
    <property type="molecule type" value="Genomic_DNA"/>
</dbReference>
<evidence type="ECO:0000313" key="2">
    <source>
        <dbReference type="Proteomes" id="UP001500596"/>
    </source>
</evidence>
<dbReference type="Proteomes" id="UP001500596">
    <property type="component" value="Unassembled WGS sequence"/>
</dbReference>
<sequence length="319" mass="35019">MDEPPLATVFRRRENDGEPVNDRRLRARLAGGDLVRIAPGAFATRADWEALSPMARHAQRVWEAAARARSELVISHAAAAALYGIDRIGPWPERIDVSTGISSGGRSSGEFRRRGRGDIAHIVGIPWQRHSVTTPLQTAVDLSADSRFLDGVVALDQALWSKRAAGALVSGAALEEHVGGMSGRGCARAARAAGFATSLADSVRESQSRVLIGMLGFPPPELQACFVLSNGRDAFTDFFWRDHRHIGEFDGAGKYRDPQLLRGRTPEEVLLAEKDREDDLRRQVRAFSRWRLPALRSPRALYDILHGAGLPTTRPRPGR</sequence>